<dbReference type="Proteomes" id="UP001205906">
    <property type="component" value="Unassembled WGS sequence"/>
</dbReference>
<name>A0ABT1C3D0_9HYPH</name>
<evidence type="ECO:0000313" key="2">
    <source>
        <dbReference type="Proteomes" id="UP001205906"/>
    </source>
</evidence>
<dbReference type="EMBL" id="JAMXQS010000002">
    <property type="protein sequence ID" value="MCO6049153.1"/>
    <property type="molecule type" value="Genomic_DNA"/>
</dbReference>
<reference evidence="1 2" key="1">
    <citation type="submission" date="2022-06" db="EMBL/GenBank/DDBJ databases">
        <title>Mesorhizobium sp. strain RP14 Genome sequencing and assembly.</title>
        <authorList>
            <person name="Kim I."/>
        </authorList>
    </citation>
    <scope>NUCLEOTIDE SEQUENCE [LARGE SCALE GENOMIC DNA]</scope>
    <source>
        <strain evidence="2">RP14(2022)</strain>
    </source>
</reference>
<gene>
    <name evidence="1" type="ORF">NGM99_05040</name>
</gene>
<comment type="caution">
    <text evidence="1">The sequence shown here is derived from an EMBL/GenBank/DDBJ whole genome shotgun (WGS) entry which is preliminary data.</text>
</comment>
<proteinExistence type="predicted"/>
<accession>A0ABT1C3D0</accession>
<sequence length="108" mass="11867">MTDDARKRRLLDMIDALRKEMASERDGLARRKESVASDAAYLSESMEDSASARMAGRLDALTEALLHAERRMATLARQIVFMDRLRGQAAELTGQGGDVPAKESEGQA</sequence>
<dbReference type="RefSeq" id="WP_252816609.1">
    <property type="nucleotide sequence ID" value="NZ_JAMXQS010000002.1"/>
</dbReference>
<organism evidence="1 2">
    <name type="scientific">Mesorhizobium liriopis</name>
    <dbReference type="NCBI Taxonomy" id="2953882"/>
    <lineage>
        <taxon>Bacteria</taxon>
        <taxon>Pseudomonadati</taxon>
        <taxon>Pseudomonadota</taxon>
        <taxon>Alphaproteobacteria</taxon>
        <taxon>Hyphomicrobiales</taxon>
        <taxon>Phyllobacteriaceae</taxon>
        <taxon>Mesorhizobium</taxon>
    </lineage>
</organism>
<keyword evidence="2" id="KW-1185">Reference proteome</keyword>
<evidence type="ECO:0000313" key="1">
    <source>
        <dbReference type="EMBL" id="MCO6049153.1"/>
    </source>
</evidence>
<protein>
    <submittedName>
        <fullName evidence="1">Uncharacterized protein</fullName>
    </submittedName>
</protein>